<feature type="chain" id="PRO_5030594823" evidence="1">
    <location>
        <begin position="23"/>
        <end position="338"/>
    </location>
</feature>
<organism evidence="3 4">
    <name type="scientific">Rhizobium terricola</name>
    <dbReference type="NCBI Taxonomy" id="2728849"/>
    <lineage>
        <taxon>Bacteria</taxon>
        <taxon>Pseudomonadati</taxon>
        <taxon>Pseudomonadota</taxon>
        <taxon>Alphaproteobacteria</taxon>
        <taxon>Hyphomicrobiales</taxon>
        <taxon>Rhizobiaceae</taxon>
        <taxon>Rhizobium/Agrobacterium group</taxon>
        <taxon>Rhizobium</taxon>
    </lineage>
</organism>
<dbReference type="InterPro" id="IPR012533">
    <property type="entry name" value="YcnI-copper_dom"/>
</dbReference>
<dbReference type="Gene3D" id="2.60.40.2230">
    <property type="entry name" value="Uncharacterised protein YcnI-like PF07987, DUF1775"/>
    <property type="match status" value="1"/>
</dbReference>
<keyword evidence="4" id="KW-1185">Reference proteome</keyword>
<dbReference type="AlphaFoldDB" id="A0A7Y0FVK5"/>
<dbReference type="EMBL" id="JABBGK010000001">
    <property type="protein sequence ID" value="NML73724.1"/>
    <property type="molecule type" value="Genomic_DNA"/>
</dbReference>
<gene>
    <name evidence="3" type="ORF">HHL25_06235</name>
</gene>
<dbReference type="Gene3D" id="2.60.40.1890">
    <property type="entry name" value="PCu(A)C copper chaperone"/>
    <property type="match status" value="1"/>
</dbReference>
<dbReference type="PANTHER" id="PTHR36302">
    <property type="entry name" value="BLR7088 PROTEIN"/>
    <property type="match status" value="1"/>
</dbReference>
<keyword evidence="1" id="KW-0732">Signal</keyword>
<proteinExistence type="predicted"/>
<dbReference type="InterPro" id="IPR038507">
    <property type="entry name" value="YcnI-like_sf"/>
</dbReference>
<name>A0A7Y0FVK5_9HYPH</name>
<comment type="caution">
    <text evidence="3">The sequence shown here is derived from an EMBL/GenBank/DDBJ whole genome shotgun (WGS) entry which is preliminary data.</text>
</comment>
<protein>
    <submittedName>
        <fullName evidence="3">DUF1775 domain-containing protein</fullName>
    </submittedName>
</protein>
<dbReference type="RefSeq" id="WP_169588271.1">
    <property type="nucleotide sequence ID" value="NZ_JABBGK010000001.1"/>
</dbReference>
<dbReference type="SUPFAM" id="SSF110087">
    <property type="entry name" value="DR1885-like metal-binding protein"/>
    <property type="match status" value="1"/>
</dbReference>
<dbReference type="Pfam" id="PF07987">
    <property type="entry name" value="DUF1775"/>
    <property type="match status" value="1"/>
</dbReference>
<dbReference type="InterPro" id="IPR007410">
    <property type="entry name" value="LpqE-like"/>
</dbReference>
<dbReference type="Pfam" id="PF04314">
    <property type="entry name" value="PCuAC"/>
    <property type="match status" value="1"/>
</dbReference>
<reference evidence="3 4" key="1">
    <citation type="submission" date="2020-04" db="EMBL/GenBank/DDBJ databases">
        <title>Rhizobium sp. S-51 isolated from soil.</title>
        <authorList>
            <person name="Dahal R.H."/>
        </authorList>
    </citation>
    <scope>NUCLEOTIDE SEQUENCE [LARGE SCALE GENOMIC DNA]</scope>
    <source>
        <strain evidence="3 4">S-51</strain>
    </source>
</reference>
<feature type="signal peptide" evidence="1">
    <location>
        <begin position="1"/>
        <end position="22"/>
    </location>
</feature>
<dbReference type="InterPro" id="IPR058248">
    <property type="entry name" value="Lxx211020-like"/>
</dbReference>
<sequence length="338" mass="35247">MKITTSLLTAAVASLAAGSAHAHATFANAPAKPESYVAAVLQVPHGCDGKATNEVQIKLPEGFISAKPMVKPGWQIEVIKGDYKKTYDNHGKKITSGPVEIRFKGGELPDDFYDTFTVYGKISGVDGQSGLAFPTVQLCGADGKVAWDEIAGEGVDPHSLKSPAPVLKIAAAEGEMMMGHGAMHGDGHQMQGHGAMDGSGMAGANPGTMEPVKVGDLDLTAGFTRAMLPGQPVGGGFITITNNGHHEDTLVSAESSVAGHMELHEMAMVGDVMKMRPLKDGIQIPAGQTVELKPGGLHMMFMEVKEPFVEGNKVTVKLTFAKAGTVEVVLPVGPAKGK</sequence>
<evidence type="ECO:0000256" key="1">
    <source>
        <dbReference type="SAM" id="SignalP"/>
    </source>
</evidence>
<dbReference type="InterPro" id="IPR021174">
    <property type="entry name" value="UCP037139"/>
</dbReference>
<evidence type="ECO:0000313" key="3">
    <source>
        <dbReference type="EMBL" id="NML73724.1"/>
    </source>
</evidence>
<dbReference type="PIRSF" id="PIRSF037139">
    <property type="entry name" value="UCP037139"/>
    <property type="match status" value="1"/>
</dbReference>
<evidence type="ECO:0000259" key="2">
    <source>
        <dbReference type="Pfam" id="PF07987"/>
    </source>
</evidence>
<dbReference type="PANTHER" id="PTHR36302:SF1">
    <property type="entry name" value="COPPER CHAPERONE PCU(A)C"/>
    <property type="match status" value="1"/>
</dbReference>
<dbReference type="InterPro" id="IPR036182">
    <property type="entry name" value="PCuAC_sf"/>
</dbReference>
<accession>A0A7Y0FVK5</accession>
<dbReference type="Proteomes" id="UP000541470">
    <property type="component" value="Unassembled WGS sequence"/>
</dbReference>
<dbReference type="CDD" id="cd08545">
    <property type="entry name" value="YcnI_like"/>
    <property type="match status" value="1"/>
</dbReference>
<feature type="domain" description="YncI copper-binding" evidence="2">
    <location>
        <begin position="23"/>
        <end position="169"/>
    </location>
</feature>
<evidence type="ECO:0000313" key="4">
    <source>
        <dbReference type="Proteomes" id="UP000541470"/>
    </source>
</evidence>